<protein>
    <recommendedName>
        <fullName evidence="3">Paired domain-containing protein</fullName>
    </recommendedName>
</protein>
<proteinExistence type="predicted"/>
<dbReference type="AlphaFoldDB" id="A0A1X7UDC7"/>
<feature type="region of interest" description="Disordered" evidence="1">
    <location>
        <begin position="1"/>
        <end position="36"/>
    </location>
</feature>
<feature type="compositionally biased region" description="Basic and acidic residues" evidence="1">
    <location>
        <begin position="19"/>
        <end position="36"/>
    </location>
</feature>
<reference evidence="2" key="1">
    <citation type="submission" date="2017-05" db="UniProtKB">
        <authorList>
            <consortium name="EnsemblMetazoa"/>
        </authorList>
    </citation>
    <scope>IDENTIFICATION</scope>
</reference>
<dbReference type="InParanoid" id="A0A1X7UDC7"/>
<dbReference type="EnsemblMetazoa" id="Aqu2.1.25501_001">
    <property type="protein sequence ID" value="Aqu2.1.25501_001"/>
    <property type="gene ID" value="Aqu2.1.25501"/>
</dbReference>
<accession>A0A1X7UDC7</accession>
<dbReference type="SUPFAM" id="SSF46689">
    <property type="entry name" value="Homeodomain-like"/>
    <property type="match status" value="1"/>
</dbReference>
<name>A0A1X7UDC7_AMPQE</name>
<evidence type="ECO:0000313" key="2">
    <source>
        <dbReference type="EnsemblMetazoa" id="Aqu2.1.25501_001"/>
    </source>
</evidence>
<organism evidence="2">
    <name type="scientific">Amphimedon queenslandica</name>
    <name type="common">Sponge</name>
    <dbReference type="NCBI Taxonomy" id="400682"/>
    <lineage>
        <taxon>Eukaryota</taxon>
        <taxon>Metazoa</taxon>
        <taxon>Porifera</taxon>
        <taxon>Demospongiae</taxon>
        <taxon>Heteroscleromorpha</taxon>
        <taxon>Haplosclerida</taxon>
        <taxon>Niphatidae</taxon>
        <taxon>Amphimedon</taxon>
    </lineage>
</organism>
<evidence type="ECO:0008006" key="3">
    <source>
        <dbReference type="Google" id="ProtNLM"/>
    </source>
</evidence>
<sequence>MRRRFDYGVKNSEGCSQKRKSDEDCPVKSKKVQNEDKENSICAKIEDLRRRIVYQHYAHEYSNVRIANNMNIDASIVSRVLSLFKETGDVKKQPYSCDKHTTSED</sequence>
<evidence type="ECO:0000256" key="1">
    <source>
        <dbReference type="SAM" id="MobiDB-lite"/>
    </source>
</evidence>
<dbReference type="InterPro" id="IPR009057">
    <property type="entry name" value="Homeodomain-like_sf"/>
</dbReference>